<evidence type="ECO:0000313" key="2">
    <source>
        <dbReference type="EMBL" id="KAK6987547.1"/>
    </source>
</evidence>
<evidence type="ECO:0000256" key="1">
    <source>
        <dbReference type="SAM" id="Phobius"/>
    </source>
</evidence>
<gene>
    <name evidence="2" type="ORF">R3P38DRAFT_3230645</name>
</gene>
<accession>A0AAV9ZMA4</accession>
<dbReference type="AlphaFoldDB" id="A0AAV9ZMA4"/>
<name>A0AAV9ZMA4_9AGAR</name>
<keyword evidence="3" id="KW-1185">Reference proteome</keyword>
<keyword evidence="1" id="KW-1133">Transmembrane helix</keyword>
<protein>
    <recommendedName>
        <fullName evidence="4">Photosystem I reaction center subunit VIII</fullName>
    </recommendedName>
</protein>
<dbReference type="EMBL" id="JAWWNJ010000131">
    <property type="protein sequence ID" value="KAK6987547.1"/>
    <property type="molecule type" value="Genomic_DNA"/>
</dbReference>
<reference evidence="2 3" key="1">
    <citation type="journal article" date="2024" name="J Genomics">
        <title>Draft genome sequencing and assembly of Favolaschia claudopus CIRM-BRFM 2984 isolated from oak limbs.</title>
        <authorList>
            <person name="Navarro D."/>
            <person name="Drula E."/>
            <person name="Chaduli D."/>
            <person name="Cazenave R."/>
            <person name="Ahrendt S."/>
            <person name="Wang J."/>
            <person name="Lipzen A."/>
            <person name="Daum C."/>
            <person name="Barry K."/>
            <person name="Grigoriev I.V."/>
            <person name="Favel A."/>
            <person name="Rosso M.N."/>
            <person name="Martin F."/>
        </authorList>
    </citation>
    <scope>NUCLEOTIDE SEQUENCE [LARGE SCALE GENOMIC DNA]</scope>
    <source>
        <strain evidence="2 3">CIRM-BRFM 2984</strain>
    </source>
</reference>
<comment type="caution">
    <text evidence="2">The sequence shown here is derived from an EMBL/GenBank/DDBJ whole genome shotgun (WGS) entry which is preliminary data.</text>
</comment>
<dbReference type="Proteomes" id="UP001362999">
    <property type="component" value="Unassembled WGS sequence"/>
</dbReference>
<feature type="transmembrane region" description="Helical" evidence="1">
    <location>
        <begin position="26"/>
        <end position="52"/>
    </location>
</feature>
<evidence type="ECO:0000313" key="3">
    <source>
        <dbReference type="Proteomes" id="UP001362999"/>
    </source>
</evidence>
<evidence type="ECO:0008006" key="4">
    <source>
        <dbReference type="Google" id="ProtNLM"/>
    </source>
</evidence>
<keyword evidence="1" id="KW-0812">Transmembrane</keyword>
<proteinExistence type="predicted"/>
<organism evidence="2 3">
    <name type="scientific">Favolaschia claudopus</name>
    <dbReference type="NCBI Taxonomy" id="2862362"/>
    <lineage>
        <taxon>Eukaryota</taxon>
        <taxon>Fungi</taxon>
        <taxon>Dikarya</taxon>
        <taxon>Basidiomycota</taxon>
        <taxon>Agaricomycotina</taxon>
        <taxon>Agaricomycetes</taxon>
        <taxon>Agaricomycetidae</taxon>
        <taxon>Agaricales</taxon>
        <taxon>Marasmiineae</taxon>
        <taxon>Mycenaceae</taxon>
        <taxon>Favolaschia</taxon>
    </lineage>
</organism>
<sequence>MIRPSCPRLSPALSLNVPPPSILQSLISAAPLLISASPASAIALLPAFLLFINVPRSIA</sequence>
<keyword evidence="1" id="KW-0472">Membrane</keyword>